<dbReference type="RefSeq" id="WP_156332296.1">
    <property type="nucleotide sequence ID" value="NZ_FCOR01000001.1"/>
</dbReference>
<reference evidence="1 2" key="1">
    <citation type="submission" date="2016-01" db="EMBL/GenBank/DDBJ databases">
        <authorList>
            <person name="McClelland M."/>
            <person name="Jain A."/>
            <person name="Saraogi P."/>
            <person name="Mendelson R."/>
            <person name="Westerman R."/>
            <person name="SanMiguel P."/>
            <person name="Csonka L."/>
        </authorList>
    </citation>
    <scope>NUCLEOTIDE SEQUENCE [LARGE SCALE GENOMIC DNA]</scope>
    <source>
        <strain evidence="1 2">R-53146</strain>
    </source>
</reference>
<dbReference type="EMBL" id="FCOR01000001">
    <property type="protein sequence ID" value="CVK15274.1"/>
    <property type="molecule type" value="Genomic_DNA"/>
</dbReference>
<gene>
    <name evidence="1" type="ORF">Ga0061079_10186</name>
</gene>
<dbReference type="AlphaFoldDB" id="A0A0X3ALS3"/>
<protein>
    <submittedName>
        <fullName evidence="1">Uncharacterized protein</fullName>
    </submittedName>
</protein>
<keyword evidence="2" id="KW-1185">Reference proteome</keyword>
<dbReference type="Proteomes" id="UP000182761">
    <property type="component" value="Unassembled WGS sequence"/>
</dbReference>
<proteinExistence type="predicted"/>
<evidence type="ECO:0000313" key="2">
    <source>
        <dbReference type="Proteomes" id="UP000182761"/>
    </source>
</evidence>
<name>A0A0X3ALS3_9FLAO</name>
<accession>A0A0X3ALS3</accession>
<organism evidence="1 2">
    <name type="scientific">Apibacter mensalis</name>
    <dbReference type="NCBI Taxonomy" id="1586267"/>
    <lineage>
        <taxon>Bacteria</taxon>
        <taxon>Pseudomonadati</taxon>
        <taxon>Bacteroidota</taxon>
        <taxon>Flavobacteriia</taxon>
        <taxon>Flavobacteriales</taxon>
        <taxon>Weeksellaceae</taxon>
        <taxon>Apibacter</taxon>
    </lineage>
</organism>
<sequence>MILSVKYNATFYSPHECSKKLETTLFNFKKEEKGKSLMFINLQNIWLNKLKKLRKK</sequence>
<evidence type="ECO:0000313" key="1">
    <source>
        <dbReference type="EMBL" id="CVK15274.1"/>
    </source>
</evidence>